<feature type="domain" description="Protein kinase" evidence="7">
    <location>
        <begin position="10"/>
        <end position="269"/>
    </location>
</feature>
<dbReference type="NCBIfam" id="NF033483">
    <property type="entry name" value="PknB_PASTA_kin"/>
    <property type="match status" value="1"/>
</dbReference>
<dbReference type="SMART" id="SM00740">
    <property type="entry name" value="PASTA"/>
    <property type="match status" value="3"/>
</dbReference>
<keyword evidence="4 9" id="KW-0418">Kinase</keyword>
<sequence length="634" mass="69663">MEQKIIGNRYQILESIGTGGMAEVYKAFDTFLNREVAVKILRAQYTDDEGFVSRFRQEAQSAARLIHPNIVNVYDVGRDDDSYYIIMEYVKGKTLKELISDVGALDPMTAVIIAHGIASALKHAHSRGIIHCDIKPHNILLDENNNPKVADFGIARAITTATMTYTASVVGSVHYLSPEQVRGEKISAQSDLYSLGILLFEMLTGCLPYTAETPVAVALMHVRERMPLVREVNSEVPPVLEKIVAKALAKDKEERYATADDFLQDLEYAADVLSGNIEYNEKDRVFIAENSPTIADAALDETIRIDRTAYADQLNHHDDGDRADELKKKKRIKRWLIGAVVAASFLIIGLFSFGVIGGPEVEVPDVTGKTVVEAQNILAQAKLGYTIDEEYNIKVAPGNVISQNPGAKRMVKEGRKITLVVSKGVELGDVPNLKGKRLTEAKAMLKASRFDLGRVSYRYVSGAPEETILEQSVAPPAKLPIGTKLDVVINIKSDQVVLPDLVGLSSTSAKNKLNDLGLVLGKVNTVVSKEPDNTVIEMNPASKEVVNVGTVVDITVSKNVESSKPQQSQYVEFIVPAGSDHQEIKIVVVDDTGTRVVYNNTHKPGVRLRQQIEGTGNIRVQFYSNDKLVEERSL</sequence>
<evidence type="ECO:0000256" key="6">
    <source>
        <dbReference type="SAM" id="Phobius"/>
    </source>
</evidence>
<feature type="domain" description="PASTA" evidence="8">
    <location>
        <begin position="492"/>
        <end position="558"/>
    </location>
</feature>
<evidence type="ECO:0000256" key="4">
    <source>
        <dbReference type="ARBA" id="ARBA00022777"/>
    </source>
</evidence>
<feature type="transmembrane region" description="Helical" evidence="6">
    <location>
        <begin position="335"/>
        <end position="356"/>
    </location>
</feature>
<evidence type="ECO:0000259" key="7">
    <source>
        <dbReference type="PROSITE" id="PS50011"/>
    </source>
</evidence>
<dbReference type="PROSITE" id="PS50011">
    <property type="entry name" value="PROTEIN_KINASE_DOM"/>
    <property type="match status" value="1"/>
</dbReference>
<dbReference type="AlphaFoldDB" id="A0A644Z570"/>
<protein>
    <submittedName>
        <fullName evidence="9">Serine/threonine-protein kinase PrkC</fullName>
        <ecNumber evidence="9">2.7.11.1</ecNumber>
    </submittedName>
</protein>
<dbReference type="SMART" id="SM00220">
    <property type="entry name" value="S_TKc"/>
    <property type="match status" value="1"/>
</dbReference>
<dbReference type="SUPFAM" id="SSF56112">
    <property type="entry name" value="Protein kinase-like (PK-like)"/>
    <property type="match status" value="1"/>
</dbReference>
<dbReference type="InterPro" id="IPR008271">
    <property type="entry name" value="Ser/Thr_kinase_AS"/>
</dbReference>
<keyword evidence="3" id="KW-0547">Nucleotide-binding</keyword>
<dbReference type="InterPro" id="IPR017441">
    <property type="entry name" value="Protein_kinase_ATP_BS"/>
</dbReference>
<feature type="domain" description="PASTA" evidence="8">
    <location>
        <begin position="424"/>
        <end position="491"/>
    </location>
</feature>
<keyword evidence="2 9" id="KW-0808">Transferase</keyword>
<keyword evidence="6" id="KW-0472">Membrane</keyword>
<evidence type="ECO:0000313" key="9">
    <source>
        <dbReference type="EMBL" id="MPM36065.1"/>
    </source>
</evidence>
<evidence type="ECO:0000256" key="3">
    <source>
        <dbReference type="ARBA" id="ARBA00022741"/>
    </source>
</evidence>
<comment type="caution">
    <text evidence="9">The sequence shown here is derived from an EMBL/GenBank/DDBJ whole genome shotgun (WGS) entry which is preliminary data.</text>
</comment>
<reference evidence="9" key="1">
    <citation type="submission" date="2019-08" db="EMBL/GenBank/DDBJ databases">
        <authorList>
            <person name="Kucharzyk K."/>
            <person name="Murdoch R.W."/>
            <person name="Higgins S."/>
            <person name="Loffler F."/>
        </authorList>
    </citation>
    <scope>NUCLEOTIDE SEQUENCE</scope>
</reference>
<dbReference type="Pfam" id="PF00069">
    <property type="entry name" value="Pkinase"/>
    <property type="match status" value="1"/>
</dbReference>
<accession>A0A644Z570</accession>
<dbReference type="PROSITE" id="PS00107">
    <property type="entry name" value="PROTEIN_KINASE_ATP"/>
    <property type="match status" value="1"/>
</dbReference>
<dbReference type="PANTHER" id="PTHR43289">
    <property type="entry name" value="MITOGEN-ACTIVATED PROTEIN KINASE KINASE KINASE 20-RELATED"/>
    <property type="match status" value="1"/>
</dbReference>
<organism evidence="9">
    <name type="scientific">bioreactor metagenome</name>
    <dbReference type="NCBI Taxonomy" id="1076179"/>
    <lineage>
        <taxon>unclassified sequences</taxon>
        <taxon>metagenomes</taxon>
        <taxon>ecological metagenomes</taxon>
    </lineage>
</organism>
<keyword evidence="1" id="KW-0723">Serine/threonine-protein kinase</keyword>
<dbReference type="Gene3D" id="3.30.10.20">
    <property type="match status" value="3"/>
</dbReference>
<keyword evidence="6" id="KW-0812">Transmembrane</keyword>
<dbReference type="Gene3D" id="1.10.510.10">
    <property type="entry name" value="Transferase(Phosphotransferase) domain 1"/>
    <property type="match status" value="1"/>
</dbReference>
<name>A0A644Z570_9ZZZZ</name>
<keyword evidence="5" id="KW-0067">ATP-binding</keyword>
<dbReference type="PANTHER" id="PTHR43289:SF34">
    <property type="entry name" value="SERINE_THREONINE-PROTEIN KINASE YBDM-RELATED"/>
    <property type="match status" value="1"/>
</dbReference>
<dbReference type="EC" id="2.7.11.1" evidence="9"/>
<evidence type="ECO:0000256" key="5">
    <source>
        <dbReference type="ARBA" id="ARBA00022840"/>
    </source>
</evidence>
<dbReference type="CDD" id="cd14014">
    <property type="entry name" value="STKc_PknB_like"/>
    <property type="match status" value="1"/>
</dbReference>
<dbReference type="PROSITE" id="PS51178">
    <property type="entry name" value="PASTA"/>
    <property type="match status" value="3"/>
</dbReference>
<dbReference type="InterPro" id="IPR005543">
    <property type="entry name" value="PASTA_dom"/>
</dbReference>
<dbReference type="FunFam" id="3.30.200.20:FF:000035">
    <property type="entry name" value="Serine/threonine protein kinase Stk1"/>
    <property type="match status" value="1"/>
</dbReference>
<dbReference type="InterPro" id="IPR011009">
    <property type="entry name" value="Kinase-like_dom_sf"/>
</dbReference>
<dbReference type="Gene3D" id="3.30.200.20">
    <property type="entry name" value="Phosphorylase Kinase, domain 1"/>
    <property type="match status" value="1"/>
</dbReference>
<dbReference type="FunFam" id="1.10.510.10:FF:000021">
    <property type="entry name" value="Serine/threonine protein kinase"/>
    <property type="match status" value="1"/>
</dbReference>
<dbReference type="GO" id="GO:0005524">
    <property type="term" value="F:ATP binding"/>
    <property type="evidence" value="ECO:0007669"/>
    <property type="project" value="UniProtKB-KW"/>
</dbReference>
<evidence type="ECO:0000259" key="8">
    <source>
        <dbReference type="PROSITE" id="PS51178"/>
    </source>
</evidence>
<evidence type="ECO:0000256" key="1">
    <source>
        <dbReference type="ARBA" id="ARBA00022527"/>
    </source>
</evidence>
<dbReference type="InterPro" id="IPR000719">
    <property type="entry name" value="Prot_kinase_dom"/>
</dbReference>
<dbReference type="SUPFAM" id="SSF54184">
    <property type="entry name" value="Penicillin-binding protein 2x (pbp-2x), c-terminal domain"/>
    <property type="match status" value="1"/>
</dbReference>
<dbReference type="GO" id="GO:0004674">
    <property type="term" value="F:protein serine/threonine kinase activity"/>
    <property type="evidence" value="ECO:0007669"/>
    <property type="project" value="UniProtKB-KW"/>
</dbReference>
<dbReference type="PROSITE" id="PS00108">
    <property type="entry name" value="PROTEIN_KINASE_ST"/>
    <property type="match status" value="1"/>
</dbReference>
<proteinExistence type="predicted"/>
<dbReference type="CDD" id="cd06577">
    <property type="entry name" value="PASTA_pknB"/>
    <property type="match status" value="3"/>
</dbReference>
<gene>
    <name evidence="9" type="primary">prkC_7</name>
    <name evidence="9" type="ORF">SDC9_82660</name>
</gene>
<keyword evidence="6" id="KW-1133">Transmembrane helix</keyword>
<dbReference type="EMBL" id="VSSQ01007484">
    <property type="protein sequence ID" value="MPM36065.1"/>
    <property type="molecule type" value="Genomic_DNA"/>
</dbReference>
<evidence type="ECO:0000256" key="2">
    <source>
        <dbReference type="ARBA" id="ARBA00022679"/>
    </source>
</evidence>
<feature type="domain" description="PASTA" evidence="8">
    <location>
        <begin position="358"/>
        <end position="423"/>
    </location>
</feature>
<dbReference type="Pfam" id="PF03793">
    <property type="entry name" value="PASTA"/>
    <property type="match status" value="3"/>
</dbReference>